<keyword evidence="3" id="KW-1185">Reference proteome</keyword>
<accession>A0A8X6LY90</accession>
<protein>
    <submittedName>
        <fullName evidence="2">ATP-dependent DNA helicase</fullName>
    </submittedName>
</protein>
<sequence>MNYNSEKGGEHGMVNNTHLYLKNLRGSAVYWKTAHNELIGQIRGMEPPHYFLTFSWTDLNWFDMRKALLIADKRPNEDPNGLDIYTTHLKDYNVSTMSVHPLLLQYVPCPFEEELLDYFNSARETIQAREEMLREHWEIYRERDRQLEMALNKAHAFELRNREPGSLDHDYIMEIPEEERMNEEQSSNECANERYSLI</sequence>
<proteinExistence type="predicted"/>
<evidence type="ECO:0000313" key="3">
    <source>
        <dbReference type="Proteomes" id="UP000887116"/>
    </source>
</evidence>
<keyword evidence="2" id="KW-0067">ATP-binding</keyword>
<dbReference type="EMBL" id="BMAO01018833">
    <property type="protein sequence ID" value="GFR26380.1"/>
    <property type="molecule type" value="Genomic_DNA"/>
</dbReference>
<organism evidence="2 3">
    <name type="scientific">Trichonephila clavata</name>
    <name type="common">Joro spider</name>
    <name type="synonym">Nephila clavata</name>
    <dbReference type="NCBI Taxonomy" id="2740835"/>
    <lineage>
        <taxon>Eukaryota</taxon>
        <taxon>Metazoa</taxon>
        <taxon>Ecdysozoa</taxon>
        <taxon>Arthropoda</taxon>
        <taxon>Chelicerata</taxon>
        <taxon>Arachnida</taxon>
        <taxon>Araneae</taxon>
        <taxon>Araneomorphae</taxon>
        <taxon>Entelegynae</taxon>
        <taxon>Araneoidea</taxon>
        <taxon>Nephilidae</taxon>
        <taxon>Trichonephila</taxon>
    </lineage>
</organism>
<name>A0A8X6LY90_TRICU</name>
<reference evidence="2" key="1">
    <citation type="submission" date="2020-07" db="EMBL/GenBank/DDBJ databases">
        <title>Multicomponent nature underlies the extraordinary mechanical properties of spider dragline silk.</title>
        <authorList>
            <person name="Kono N."/>
            <person name="Nakamura H."/>
            <person name="Mori M."/>
            <person name="Yoshida Y."/>
            <person name="Ohtoshi R."/>
            <person name="Malay A.D."/>
            <person name="Moran D.A.P."/>
            <person name="Tomita M."/>
            <person name="Numata K."/>
            <person name="Arakawa K."/>
        </authorList>
    </citation>
    <scope>NUCLEOTIDE SEQUENCE</scope>
</reference>
<comment type="caution">
    <text evidence="2">The sequence shown here is derived from an EMBL/GenBank/DDBJ whole genome shotgun (WGS) entry which is preliminary data.</text>
</comment>
<dbReference type="OrthoDB" id="416437at2759"/>
<keyword evidence="2" id="KW-0347">Helicase</keyword>
<dbReference type="GO" id="GO:0004386">
    <property type="term" value="F:helicase activity"/>
    <property type="evidence" value="ECO:0007669"/>
    <property type="project" value="UniProtKB-KW"/>
</dbReference>
<feature type="region of interest" description="Disordered" evidence="1">
    <location>
        <begin position="179"/>
        <end position="198"/>
    </location>
</feature>
<keyword evidence="2" id="KW-0378">Hydrolase</keyword>
<dbReference type="Proteomes" id="UP000887116">
    <property type="component" value="Unassembled WGS sequence"/>
</dbReference>
<gene>
    <name evidence="2" type="primary">AVEN_184278_1</name>
    <name evidence="2" type="ORF">TNCT_70571</name>
</gene>
<keyword evidence="2" id="KW-0547">Nucleotide-binding</keyword>
<evidence type="ECO:0000313" key="2">
    <source>
        <dbReference type="EMBL" id="GFR26380.1"/>
    </source>
</evidence>
<evidence type="ECO:0000256" key="1">
    <source>
        <dbReference type="SAM" id="MobiDB-lite"/>
    </source>
</evidence>
<dbReference type="AlphaFoldDB" id="A0A8X6LY90"/>